<feature type="region of interest" description="Disordered" evidence="1">
    <location>
        <begin position="85"/>
        <end position="107"/>
    </location>
</feature>
<dbReference type="VEuPathDB" id="FungiDB:CCM_07305"/>
<dbReference type="RefSeq" id="XP_006672509.1">
    <property type="nucleotide sequence ID" value="XM_006672446.1"/>
</dbReference>
<evidence type="ECO:0000313" key="2">
    <source>
        <dbReference type="EMBL" id="EGX89053.1"/>
    </source>
</evidence>
<evidence type="ECO:0000313" key="3">
    <source>
        <dbReference type="Proteomes" id="UP000001610"/>
    </source>
</evidence>
<dbReference type="KEGG" id="cmt:CCM_07305"/>
<dbReference type="EMBL" id="JH126404">
    <property type="protein sequence ID" value="EGX89053.1"/>
    <property type="molecule type" value="Genomic_DNA"/>
</dbReference>
<dbReference type="AlphaFoldDB" id="G3JPK4"/>
<evidence type="ECO:0000256" key="1">
    <source>
        <dbReference type="SAM" id="MobiDB-lite"/>
    </source>
</evidence>
<dbReference type="InParanoid" id="G3JPK4"/>
<dbReference type="Proteomes" id="UP000001610">
    <property type="component" value="Unassembled WGS sequence"/>
</dbReference>
<keyword evidence="3" id="KW-1185">Reference proteome</keyword>
<accession>G3JPK4</accession>
<sequence>MLTSSTRLSVDKNNFKPGCSPFMRKPTNPAQFIRAPTETAWLPPGSLLTLRYQSHSELRTACRGPLAEGCLLLATTRAKGSCTVGERGLDAELGNGPGGRSNSKPLL</sequence>
<reference evidence="2 3" key="1">
    <citation type="journal article" date="2011" name="Genome Biol.">
        <title>Genome sequence of the insect pathogenic fungus Cordyceps militaris, a valued traditional Chinese medicine.</title>
        <authorList>
            <person name="Zheng P."/>
            <person name="Xia Y."/>
            <person name="Xiao G."/>
            <person name="Xiong C."/>
            <person name="Hu X."/>
            <person name="Zhang S."/>
            <person name="Zheng H."/>
            <person name="Huang Y."/>
            <person name="Zhou Y."/>
            <person name="Wang S."/>
            <person name="Zhao G.P."/>
            <person name="Liu X."/>
            <person name="St Leger R.J."/>
            <person name="Wang C."/>
        </authorList>
    </citation>
    <scope>NUCLEOTIDE SEQUENCE [LARGE SCALE GENOMIC DNA]</scope>
    <source>
        <strain evidence="2 3">CM01</strain>
    </source>
</reference>
<protein>
    <submittedName>
        <fullName evidence="2">Uncharacterized protein</fullName>
    </submittedName>
</protein>
<dbReference type="HOGENOM" id="CLU_2209899_0_0_1"/>
<dbReference type="GeneID" id="18169316"/>
<proteinExistence type="predicted"/>
<gene>
    <name evidence="2" type="ORF">CCM_07305</name>
</gene>
<name>G3JPK4_CORMM</name>
<organism evidence="2 3">
    <name type="scientific">Cordyceps militaris (strain CM01)</name>
    <name type="common">Caterpillar fungus</name>
    <dbReference type="NCBI Taxonomy" id="983644"/>
    <lineage>
        <taxon>Eukaryota</taxon>
        <taxon>Fungi</taxon>
        <taxon>Dikarya</taxon>
        <taxon>Ascomycota</taxon>
        <taxon>Pezizomycotina</taxon>
        <taxon>Sordariomycetes</taxon>
        <taxon>Hypocreomycetidae</taxon>
        <taxon>Hypocreales</taxon>
        <taxon>Cordycipitaceae</taxon>
        <taxon>Cordyceps</taxon>
    </lineage>
</organism>